<evidence type="ECO:0000256" key="2">
    <source>
        <dbReference type="ARBA" id="ARBA00004496"/>
    </source>
</evidence>
<gene>
    <name evidence="11" type="ORF">PCOS0759_LOCUS9538</name>
</gene>
<comment type="similarity">
    <text evidence="9">Belongs to the methyltransferase superfamily. METTL18 family.</text>
</comment>
<evidence type="ECO:0000256" key="1">
    <source>
        <dbReference type="ARBA" id="ARBA00004123"/>
    </source>
</evidence>
<sequence length="345" mass="39545">MVCFSETQTTPFHLCSHFPFHPQAFPQFLTMKQFKFGFGDDEQMEVKHMPQNVKKISDSADDLDSPPTLDSSKESTLDSHRQSTEHAPLTFAHDFSSLTISSIPSEAISQEDIIKNEFYVPVYDEEHGREFDEKVRDLVPGSYEGGKRVWEASRDLARYAHSCIASESQHPWLHKGKLKILELGCGHALAASVFVFYMADHLERLDLQDYNDDVLRNITMRNVCLWDDSLQEVNQSLREVPVSYWGGDWGALLEKMPKHEFDLILAAETLYSENSFEKQWKLMKHCLKPGTGRIWIASKRYYYGVGGGTFAFSEMVQDEANVETVLEIRDGLSNVREILEVTMKE</sequence>
<evidence type="ECO:0000256" key="7">
    <source>
        <dbReference type="ARBA" id="ARBA00022691"/>
    </source>
</evidence>
<evidence type="ECO:0000256" key="10">
    <source>
        <dbReference type="SAM" id="MobiDB-lite"/>
    </source>
</evidence>
<feature type="region of interest" description="Disordered" evidence="10">
    <location>
        <begin position="55"/>
        <end position="83"/>
    </location>
</feature>
<comment type="subcellular location">
    <subcellularLocation>
        <location evidence="2">Cytoplasm</location>
    </subcellularLocation>
    <subcellularLocation>
        <location evidence="1">Nucleus</location>
    </subcellularLocation>
</comment>
<keyword evidence="7" id="KW-0949">S-adenosyl-L-methionine</keyword>
<keyword evidence="6" id="KW-0808">Transferase</keyword>
<keyword evidence="4" id="KW-0963">Cytoplasm</keyword>
<dbReference type="EMBL" id="HBGD01011528">
    <property type="protein sequence ID" value="CAD9086284.1"/>
    <property type="molecule type" value="Transcribed_RNA"/>
</dbReference>
<dbReference type="AlphaFoldDB" id="A0A7S1PJC3"/>
<organism evidence="11">
    <name type="scientific">Percolomonas cosmopolitus</name>
    <dbReference type="NCBI Taxonomy" id="63605"/>
    <lineage>
        <taxon>Eukaryota</taxon>
        <taxon>Discoba</taxon>
        <taxon>Heterolobosea</taxon>
        <taxon>Tetramitia</taxon>
        <taxon>Eutetramitia</taxon>
        <taxon>Percolomonadidae</taxon>
        <taxon>Percolomonas</taxon>
    </lineage>
</organism>
<feature type="compositionally biased region" description="Basic and acidic residues" evidence="10">
    <location>
        <begin position="71"/>
        <end position="83"/>
    </location>
</feature>
<dbReference type="SUPFAM" id="SSF53335">
    <property type="entry name" value="S-adenosyl-L-methionine-dependent methyltransferases"/>
    <property type="match status" value="1"/>
</dbReference>
<reference evidence="11" key="1">
    <citation type="submission" date="2021-01" db="EMBL/GenBank/DDBJ databases">
        <authorList>
            <person name="Corre E."/>
            <person name="Pelletier E."/>
            <person name="Niang G."/>
            <person name="Scheremetjew M."/>
            <person name="Finn R."/>
            <person name="Kale V."/>
            <person name="Holt S."/>
            <person name="Cochrane G."/>
            <person name="Meng A."/>
            <person name="Brown T."/>
            <person name="Cohen L."/>
        </authorList>
    </citation>
    <scope>NUCLEOTIDE SEQUENCE</scope>
    <source>
        <strain evidence="11">WS</strain>
    </source>
</reference>
<name>A0A7S1PJC3_9EUKA</name>
<dbReference type="PANTHER" id="PTHR14614:SF39">
    <property type="entry name" value="HISTIDINE PROTEIN METHYLTRANSFERASE 1 HOMOLOG"/>
    <property type="match status" value="1"/>
</dbReference>
<dbReference type="Pfam" id="PF10294">
    <property type="entry name" value="Methyltransf_16"/>
    <property type="match status" value="1"/>
</dbReference>
<keyword evidence="8" id="KW-0539">Nucleus</keyword>
<evidence type="ECO:0000256" key="3">
    <source>
        <dbReference type="ARBA" id="ARBA00012533"/>
    </source>
</evidence>
<evidence type="ECO:0000256" key="5">
    <source>
        <dbReference type="ARBA" id="ARBA00022603"/>
    </source>
</evidence>
<proteinExistence type="inferred from homology"/>
<dbReference type="GO" id="GO:0005634">
    <property type="term" value="C:nucleus"/>
    <property type="evidence" value="ECO:0007669"/>
    <property type="project" value="UniProtKB-SubCell"/>
</dbReference>
<protein>
    <recommendedName>
        <fullName evidence="3">protein-histidine N-methyltransferase</fullName>
        <ecNumber evidence="3">2.1.1.85</ecNumber>
    </recommendedName>
</protein>
<dbReference type="PANTHER" id="PTHR14614">
    <property type="entry name" value="HEPATOCELLULAR CARCINOMA-ASSOCIATED ANTIGEN"/>
    <property type="match status" value="1"/>
</dbReference>
<dbReference type="GO" id="GO:0032259">
    <property type="term" value="P:methylation"/>
    <property type="evidence" value="ECO:0007669"/>
    <property type="project" value="UniProtKB-KW"/>
</dbReference>
<dbReference type="GO" id="GO:0018064">
    <property type="term" value="F:protein-L-histidine N-tele-methyltransferase activity"/>
    <property type="evidence" value="ECO:0007669"/>
    <property type="project" value="UniProtKB-EC"/>
</dbReference>
<evidence type="ECO:0000256" key="6">
    <source>
        <dbReference type="ARBA" id="ARBA00022679"/>
    </source>
</evidence>
<evidence type="ECO:0000256" key="9">
    <source>
        <dbReference type="ARBA" id="ARBA00038126"/>
    </source>
</evidence>
<dbReference type="EC" id="2.1.1.85" evidence="3"/>
<evidence type="ECO:0000313" key="11">
    <source>
        <dbReference type="EMBL" id="CAD9086284.1"/>
    </source>
</evidence>
<dbReference type="InterPro" id="IPR019410">
    <property type="entry name" value="Methyltransf_16"/>
</dbReference>
<dbReference type="GO" id="GO:0005737">
    <property type="term" value="C:cytoplasm"/>
    <property type="evidence" value="ECO:0007669"/>
    <property type="project" value="UniProtKB-SubCell"/>
</dbReference>
<keyword evidence="5" id="KW-0489">Methyltransferase</keyword>
<evidence type="ECO:0000256" key="4">
    <source>
        <dbReference type="ARBA" id="ARBA00022490"/>
    </source>
</evidence>
<dbReference type="Gene3D" id="3.40.50.150">
    <property type="entry name" value="Vaccinia Virus protein VP39"/>
    <property type="match status" value="1"/>
</dbReference>
<accession>A0A7S1PJC3</accession>
<evidence type="ECO:0000256" key="8">
    <source>
        <dbReference type="ARBA" id="ARBA00023242"/>
    </source>
</evidence>
<dbReference type="InterPro" id="IPR029063">
    <property type="entry name" value="SAM-dependent_MTases_sf"/>
</dbReference>